<sequence length="111" mass="13002">MTRQKKTRSLKRIHSVKTGSRSKMKREANFDRQTGKRVKNRVPSVYEKFLAENPEVRDQEVARETARQRKQEEAAVATPVNAPEEVAAVRTKEREKTLLEQLETKDFKDIY</sequence>
<name>A0A9X3EE00_9GAMM</name>
<evidence type="ECO:0000313" key="2">
    <source>
        <dbReference type="EMBL" id="MCY0965456.1"/>
    </source>
</evidence>
<organism evidence="2 3">
    <name type="scientific">Parathalassolituus penaei</name>
    <dbReference type="NCBI Taxonomy" id="2997323"/>
    <lineage>
        <taxon>Bacteria</taxon>
        <taxon>Pseudomonadati</taxon>
        <taxon>Pseudomonadota</taxon>
        <taxon>Gammaproteobacteria</taxon>
        <taxon>Oceanospirillales</taxon>
        <taxon>Oceanospirillaceae</taxon>
        <taxon>Parathalassolituus</taxon>
    </lineage>
</organism>
<gene>
    <name evidence="2" type="ORF">OUO13_09675</name>
</gene>
<accession>A0A9X3EE00</accession>
<dbReference type="EMBL" id="JAPNOA010000026">
    <property type="protein sequence ID" value="MCY0965456.1"/>
    <property type="molecule type" value="Genomic_DNA"/>
</dbReference>
<feature type="region of interest" description="Disordered" evidence="1">
    <location>
        <begin position="1"/>
        <end position="38"/>
    </location>
</feature>
<evidence type="ECO:0000256" key="1">
    <source>
        <dbReference type="SAM" id="MobiDB-lite"/>
    </source>
</evidence>
<feature type="region of interest" description="Disordered" evidence="1">
    <location>
        <begin position="58"/>
        <end position="92"/>
    </location>
</feature>
<proteinExistence type="predicted"/>
<feature type="compositionally biased region" description="Basic and acidic residues" evidence="1">
    <location>
        <begin position="58"/>
        <end position="73"/>
    </location>
</feature>
<comment type="caution">
    <text evidence="2">The sequence shown here is derived from an EMBL/GenBank/DDBJ whole genome shotgun (WGS) entry which is preliminary data.</text>
</comment>
<feature type="compositionally biased region" description="Basic and acidic residues" evidence="1">
    <location>
        <begin position="25"/>
        <end position="34"/>
    </location>
</feature>
<keyword evidence="3" id="KW-1185">Reference proteome</keyword>
<dbReference type="Proteomes" id="UP001150830">
    <property type="component" value="Unassembled WGS sequence"/>
</dbReference>
<protein>
    <submittedName>
        <fullName evidence="2">Uncharacterized protein</fullName>
    </submittedName>
</protein>
<dbReference type="RefSeq" id="WP_283173667.1">
    <property type="nucleotide sequence ID" value="NZ_JAPNOA010000026.1"/>
</dbReference>
<reference evidence="2" key="1">
    <citation type="submission" date="2022-11" db="EMBL/GenBank/DDBJ databases">
        <title>Parathalassolutuus dongxingensis gen. nov., sp. nov., a novel member of family Oceanospirillaceae isolated from a coastal shrimp pond in Guangxi, China.</title>
        <authorList>
            <person name="Chen H."/>
        </authorList>
    </citation>
    <scope>NUCLEOTIDE SEQUENCE</scope>
    <source>
        <strain evidence="2">G-43</strain>
    </source>
</reference>
<feature type="compositionally biased region" description="Basic residues" evidence="1">
    <location>
        <begin position="1"/>
        <end position="24"/>
    </location>
</feature>
<evidence type="ECO:0000313" key="3">
    <source>
        <dbReference type="Proteomes" id="UP001150830"/>
    </source>
</evidence>
<dbReference type="AlphaFoldDB" id="A0A9X3EE00"/>